<organism evidence="2 3">
    <name type="scientific">Glarea lozoyensis (strain ATCC 20868 / MF5171)</name>
    <dbReference type="NCBI Taxonomy" id="1116229"/>
    <lineage>
        <taxon>Eukaryota</taxon>
        <taxon>Fungi</taxon>
        <taxon>Dikarya</taxon>
        <taxon>Ascomycota</taxon>
        <taxon>Pezizomycotina</taxon>
        <taxon>Leotiomycetes</taxon>
        <taxon>Helotiales</taxon>
        <taxon>Helotiaceae</taxon>
        <taxon>Glarea</taxon>
    </lineage>
</organism>
<feature type="compositionally biased region" description="Polar residues" evidence="1">
    <location>
        <begin position="133"/>
        <end position="163"/>
    </location>
</feature>
<name>S3DLC8_GLAL2</name>
<dbReference type="GeneID" id="19464892"/>
<evidence type="ECO:0000313" key="2">
    <source>
        <dbReference type="EMBL" id="EPE32826.1"/>
    </source>
</evidence>
<dbReference type="EMBL" id="KE145358">
    <property type="protein sequence ID" value="EPE32826.1"/>
    <property type="molecule type" value="Genomic_DNA"/>
</dbReference>
<dbReference type="OrthoDB" id="4156714at2759"/>
<feature type="compositionally biased region" description="Polar residues" evidence="1">
    <location>
        <begin position="60"/>
        <end position="70"/>
    </location>
</feature>
<feature type="region of interest" description="Disordered" evidence="1">
    <location>
        <begin position="1"/>
        <end position="81"/>
    </location>
</feature>
<feature type="compositionally biased region" description="Acidic residues" evidence="1">
    <location>
        <begin position="33"/>
        <end position="42"/>
    </location>
</feature>
<dbReference type="Proteomes" id="UP000016922">
    <property type="component" value="Unassembled WGS sequence"/>
</dbReference>
<evidence type="ECO:0000313" key="3">
    <source>
        <dbReference type="Proteomes" id="UP000016922"/>
    </source>
</evidence>
<dbReference type="OMA" id="LAFECHY"/>
<dbReference type="KEGG" id="glz:GLAREA_05838"/>
<accession>S3DLC8</accession>
<feature type="region of interest" description="Disordered" evidence="1">
    <location>
        <begin position="94"/>
        <end position="173"/>
    </location>
</feature>
<sequence>MATKQQEKSQKSCTRLIPEPATSDIGLYLDPGTDTDDYEDYEMPPQAQVPQPTVPGRSSYEGQTNHSRNTPLEPDFLAEVHRPPRVFQKAIEFWESLSPGRSRPPVPIPEQRPKRKHRSEDPRQLERDRLNREASNSNSTNIAVAPRTGSSHKSEQATQTRGGQWQAYGKSLQDQLAQAQRENQNLEDYAEKLKTEAVNNRHTFEKEIRKIESEKQRVDAERKQIENEKTKIEAEYQSFILQKLKESSEKEDSAQWQRDGNQDIADLEKLKKDMRTLARNMAIKDPISLRNLSEEDHTALMGSLSEVCVLRNRTIPEELMTPKSPALLLNALLAHDIFTNLFRKPFFFVETGLQEDIPEYRMDTILNDIYKRMLQGKAVDLVPQEVVAKRTLANRETPHLWRAQMLRILKDDSKTNPQDKSAKANSEENRSIVPLDSLISRVSSLKSDAFLASPARHLLTPSPKIAALYNRAAHIAYTLWMRKSHVVLYTLKELESPKFDGNSRVLVPHSSVRWEEVEGGLLGREVGLIVHPLVRVFGVGEGGEREGAVWAPGEVWVDSPKVEMKE</sequence>
<feature type="compositionally biased region" description="Low complexity" evidence="1">
    <location>
        <begin position="44"/>
        <end position="55"/>
    </location>
</feature>
<evidence type="ECO:0000256" key="1">
    <source>
        <dbReference type="SAM" id="MobiDB-lite"/>
    </source>
</evidence>
<dbReference type="RefSeq" id="XP_008079443.1">
    <property type="nucleotide sequence ID" value="XM_008081252.1"/>
</dbReference>
<gene>
    <name evidence="2" type="ORF">GLAREA_05838</name>
</gene>
<protein>
    <submittedName>
        <fullName evidence="2">Uncharacterized protein</fullName>
    </submittedName>
</protein>
<dbReference type="AlphaFoldDB" id="S3DLC8"/>
<keyword evidence="3" id="KW-1185">Reference proteome</keyword>
<feature type="compositionally biased region" description="Basic and acidic residues" evidence="1">
    <location>
        <begin position="118"/>
        <end position="132"/>
    </location>
</feature>
<dbReference type="eggNOG" id="ENOG502S6BE">
    <property type="taxonomic scope" value="Eukaryota"/>
</dbReference>
<reference evidence="2 3" key="1">
    <citation type="journal article" date="2013" name="BMC Genomics">
        <title>Genomics-driven discovery of the pneumocandin biosynthetic gene cluster in the fungus Glarea lozoyensis.</title>
        <authorList>
            <person name="Chen L."/>
            <person name="Yue Q."/>
            <person name="Zhang X."/>
            <person name="Xiang M."/>
            <person name="Wang C."/>
            <person name="Li S."/>
            <person name="Che Y."/>
            <person name="Ortiz-Lopez F.J."/>
            <person name="Bills G.F."/>
            <person name="Liu X."/>
            <person name="An Z."/>
        </authorList>
    </citation>
    <scope>NUCLEOTIDE SEQUENCE [LARGE SCALE GENOMIC DNA]</scope>
    <source>
        <strain evidence="3">ATCC 20868 / MF5171</strain>
    </source>
</reference>
<dbReference type="HOGENOM" id="CLU_481504_0_0_1"/>
<proteinExistence type="predicted"/>
<feature type="compositionally biased region" description="Basic and acidic residues" evidence="1">
    <location>
        <begin position="1"/>
        <end position="10"/>
    </location>
</feature>